<dbReference type="Proteomes" id="UP000036367">
    <property type="component" value="Unassembled WGS sequence"/>
</dbReference>
<dbReference type="SUPFAM" id="SSF81301">
    <property type="entry name" value="Nucleotidyltransferase"/>
    <property type="match status" value="1"/>
</dbReference>
<dbReference type="STRING" id="595434.RISK_001464"/>
<reference evidence="1" key="1">
    <citation type="submission" date="2015-05" db="EMBL/GenBank/DDBJ databases">
        <title>Permanent draft genome of Rhodopirellula islandicus K833.</title>
        <authorList>
            <person name="Kizina J."/>
            <person name="Richter M."/>
            <person name="Glockner F.O."/>
            <person name="Harder J."/>
        </authorList>
    </citation>
    <scope>NUCLEOTIDE SEQUENCE [LARGE SCALE GENOMIC DNA]</scope>
    <source>
        <strain evidence="1">K833</strain>
    </source>
</reference>
<dbReference type="RefSeq" id="WP_047813362.1">
    <property type="nucleotide sequence ID" value="NZ_LECT01000015.1"/>
</dbReference>
<sequence>MTSPPFDRTPRDDFDSEGPLPVRLMHHDARWKQEFEQTRSSLLQSCQGHVTQIDHVGSTAIPGLIAQPVIDVVALVTNLSSLDAAALHIEGLNYRVVDSPDWLDHSLVLQKPRHGAPTHQVFLITNDHPAHRRLIRLRDFLRANPEEAVRFESTKVDRWKQSGGVSERYERDKAIYFAHLEDQISGS</sequence>
<dbReference type="Pfam" id="PF04229">
    <property type="entry name" value="GrpB"/>
    <property type="match status" value="1"/>
</dbReference>
<evidence type="ECO:0008006" key="3">
    <source>
        <dbReference type="Google" id="ProtNLM"/>
    </source>
</evidence>
<dbReference type="OrthoDB" id="9799092at2"/>
<name>A0A0J1BIH1_RHOIS</name>
<accession>A0A0J1BIH1</accession>
<organism evidence="1 2">
    <name type="scientific">Rhodopirellula islandica</name>
    <dbReference type="NCBI Taxonomy" id="595434"/>
    <lineage>
        <taxon>Bacteria</taxon>
        <taxon>Pseudomonadati</taxon>
        <taxon>Planctomycetota</taxon>
        <taxon>Planctomycetia</taxon>
        <taxon>Pirellulales</taxon>
        <taxon>Pirellulaceae</taxon>
        <taxon>Rhodopirellula</taxon>
    </lineage>
</organism>
<dbReference type="PATRIC" id="fig|595434.4.peg.1401"/>
<gene>
    <name evidence="1" type="ORF">RISK_001464</name>
</gene>
<dbReference type="InterPro" id="IPR007344">
    <property type="entry name" value="GrpB/CoaE"/>
</dbReference>
<dbReference type="AlphaFoldDB" id="A0A0J1BIH1"/>
<dbReference type="EMBL" id="LECT01000015">
    <property type="protein sequence ID" value="KLU06253.1"/>
    <property type="molecule type" value="Genomic_DNA"/>
</dbReference>
<protein>
    <recommendedName>
        <fullName evidence="3">GrpB family protein</fullName>
    </recommendedName>
</protein>
<dbReference type="Gene3D" id="3.30.460.10">
    <property type="entry name" value="Beta Polymerase, domain 2"/>
    <property type="match status" value="1"/>
</dbReference>
<keyword evidence="2" id="KW-1185">Reference proteome</keyword>
<proteinExistence type="predicted"/>
<dbReference type="InterPro" id="IPR043519">
    <property type="entry name" value="NT_sf"/>
</dbReference>
<comment type="caution">
    <text evidence="1">The sequence shown here is derived from an EMBL/GenBank/DDBJ whole genome shotgun (WGS) entry which is preliminary data.</text>
</comment>
<dbReference type="PANTHER" id="PTHR34822:SF1">
    <property type="entry name" value="GRPB FAMILY PROTEIN"/>
    <property type="match status" value="1"/>
</dbReference>
<evidence type="ECO:0000313" key="2">
    <source>
        <dbReference type="Proteomes" id="UP000036367"/>
    </source>
</evidence>
<evidence type="ECO:0000313" key="1">
    <source>
        <dbReference type="EMBL" id="KLU06253.1"/>
    </source>
</evidence>
<dbReference type="PANTHER" id="PTHR34822">
    <property type="entry name" value="GRPB DOMAIN PROTEIN (AFU_ORTHOLOGUE AFUA_1G01530)"/>
    <property type="match status" value="1"/>
</dbReference>